<dbReference type="EMBL" id="CADCUV010000145">
    <property type="protein sequence ID" value="CAA9428656.1"/>
    <property type="molecule type" value="Genomic_DNA"/>
</dbReference>
<proteinExistence type="predicted"/>
<name>A0A6J4Q2Q5_9ACTN</name>
<feature type="non-terminal residue" evidence="1">
    <location>
        <position position="1"/>
    </location>
</feature>
<evidence type="ECO:0000313" key="1">
    <source>
        <dbReference type="EMBL" id="CAA9428656.1"/>
    </source>
</evidence>
<dbReference type="AlphaFoldDB" id="A0A6J4Q2Q5"/>
<sequence>ERDPDRAPLLECPRLRPCQGARALRRGLYRPGRREGPWSL</sequence>
<organism evidence="1">
    <name type="scientific">uncultured Rubrobacteraceae bacterium</name>
    <dbReference type="NCBI Taxonomy" id="349277"/>
    <lineage>
        <taxon>Bacteria</taxon>
        <taxon>Bacillati</taxon>
        <taxon>Actinomycetota</taxon>
        <taxon>Rubrobacteria</taxon>
        <taxon>Rubrobacterales</taxon>
        <taxon>Rubrobacteraceae</taxon>
        <taxon>environmental samples</taxon>
    </lineage>
</organism>
<protein>
    <submittedName>
        <fullName evidence="1">Uncharacterized protein</fullName>
    </submittedName>
</protein>
<gene>
    <name evidence="1" type="ORF">AVDCRST_MAG22-3097</name>
</gene>
<accession>A0A6J4Q2Q5</accession>
<reference evidence="1" key="1">
    <citation type="submission" date="2020-02" db="EMBL/GenBank/DDBJ databases">
        <authorList>
            <person name="Meier V. D."/>
        </authorList>
    </citation>
    <scope>NUCLEOTIDE SEQUENCE</scope>
    <source>
        <strain evidence="1">AVDCRST_MAG22</strain>
    </source>
</reference>
<feature type="non-terminal residue" evidence="1">
    <location>
        <position position="40"/>
    </location>
</feature>